<keyword evidence="2" id="KW-1185">Reference proteome</keyword>
<evidence type="ECO:0000313" key="2">
    <source>
        <dbReference type="Proteomes" id="UP001196301"/>
    </source>
</evidence>
<organism evidence="1 2">
    <name type="scientific">Intestinibacter bartlettii</name>
    <dbReference type="NCBI Taxonomy" id="261299"/>
    <lineage>
        <taxon>Bacteria</taxon>
        <taxon>Bacillati</taxon>
        <taxon>Bacillota</taxon>
        <taxon>Clostridia</taxon>
        <taxon>Peptostreptococcales</taxon>
        <taxon>Peptostreptococcaceae</taxon>
        <taxon>Intestinibacter</taxon>
    </lineage>
</organism>
<dbReference type="EMBL" id="JAHLOQ010000065">
    <property type="protein sequence ID" value="MBU5337495.1"/>
    <property type="molecule type" value="Genomic_DNA"/>
</dbReference>
<reference evidence="1 2" key="1">
    <citation type="submission" date="2021-06" db="EMBL/GenBank/DDBJ databases">
        <authorList>
            <person name="Sun Q."/>
            <person name="Li D."/>
        </authorList>
    </citation>
    <scope>NUCLEOTIDE SEQUENCE [LARGE SCALE GENOMIC DNA]</scope>
    <source>
        <strain evidence="1 2">N19</strain>
    </source>
</reference>
<comment type="caution">
    <text evidence="1">The sequence shown here is derived from an EMBL/GenBank/DDBJ whole genome shotgun (WGS) entry which is preliminary data.</text>
</comment>
<accession>A0ABS6E064</accession>
<dbReference type="Proteomes" id="UP001196301">
    <property type="component" value="Unassembled WGS sequence"/>
</dbReference>
<protein>
    <submittedName>
        <fullName evidence="1">Uncharacterized protein</fullName>
    </submittedName>
</protein>
<proteinExistence type="predicted"/>
<dbReference type="RefSeq" id="WP_216572224.1">
    <property type="nucleotide sequence ID" value="NZ_JAHLOQ010000065.1"/>
</dbReference>
<name>A0ABS6E064_9FIRM</name>
<evidence type="ECO:0000313" key="1">
    <source>
        <dbReference type="EMBL" id="MBU5337495.1"/>
    </source>
</evidence>
<sequence length="360" mass="42972">MYGIDKSKLSKIFIEQIDLDKIKNNTNVSYTEATSESRKEIIETTTKEYIELETLTVKDSFLFDILKLGFTKDNIPYCTLELTIHDKTDNNLRPQSVSEFQNRLKRIKEYLQSIYGIYISYEYAIFSSLEINITQKINYTFNEYYHILTLMQQLASKYYNNPKHNYTDTEGNISSLYLSNNSTEIKIYNKTKQLDNRYKITVKDEYMRIEYKLKSSQRVARAFGSNKLNELTDEQIINFLHERIYNDLIKNLEKHIEYSTKQLEKLFNKIHKENKHNFIKLFISEAHSEKINNSKSSSLDLLFDIEQIINIVSNYDKKHKKRNTELIKKQSNKVKFHNNFNKLEEIKLKFTNYKKEDDTQ</sequence>
<gene>
    <name evidence="1" type="ORF">KQI20_13760</name>
</gene>